<gene>
    <name evidence="2" type="ORF">BDZ94DRAFT_1373864</name>
</gene>
<keyword evidence="3" id="KW-1185">Reference proteome</keyword>
<dbReference type="AlphaFoldDB" id="A0A9P5XRJ9"/>
<name>A0A9P5XRJ9_9AGAR</name>
<dbReference type="EMBL" id="MU150835">
    <property type="protein sequence ID" value="KAF9455262.1"/>
    <property type="molecule type" value="Genomic_DNA"/>
</dbReference>
<accession>A0A9P5XRJ9</accession>
<evidence type="ECO:0000313" key="3">
    <source>
        <dbReference type="Proteomes" id="UP000807353"/>
    </source>
</evidence>
<feature type="region of interest" description="Disordered" evidence="1">
    <location>
        <begin position="1"/>
        <end position="90"/>
    </location>
</feature>
<proteinExistence type="predicted"/>
<feature type="compositionally biased region" description="Pro residues" evidence="1">
    <location>
        <begin position="68"/>
        <end position="82"/>
    </location>
</feature>
<organism evidence="2 3">
    <name type="scientific">Collybia nuda</name>
    <dbReference type="NCBI Taxonomy" id="64659"/>
    <lineage>
        <taxon>Eukaryota</taxon>
        <taxon>Fungi</taxon>
        <taxon>Dikarya</taxon>
        <taxon>Basidiomycota</taxon>
        <taxon>Agaricomycotina</taxon>
        <taxon>Agaricomycetes</taxon>
        <taxon>Agaricomycetidae</taxon>
        <taxon>Agaricales</taxon>
        <taxon>Tricholomatineae</taxon>
        <taxon>Clitocybaceae</taxon>
        <taxon>Collybia</taxon>
    </lineage>
</organism>
<dbReference type="Proteomes" id="UP000807353">
    <property type="component" value="Unassembled WGS sequence"/>
</dbReference>
<sequence>MVDMANMTIGPSPAEHNRQDGSTKQVVTMARDKTPHVKNAAARKKSSKKGAALVEEAISTSRPRRKIQPPPRADQTPSPPPGAKKDKSLTQGGEVVVISIHYIGSQTELRTGWELNYWSW</sequence>
<evidence type="ECO:0000313" key="2">
    <source>
        <dbReference type="EMBL" id="KAF9455262.1"/>
    </source>
</evidence>
<comment type="caution">
    <text evidence="2">The sequence shown here is derived from an EMBL/GenBank/DDBJ whole genome shotgun (WGS) entry which is preliminary data.</text>
</comment>
<evidence type="ECO:0000256" key="1">
    <source>
        <dbReference type="SAM" id="MobiDB-lite"/>
    </source>
</evidence>
<protein>
    <submittedName>
        <fullName evidence="2">Uncharacterized protein</fullName>
    </submittedName>
</protein>
<reference evidence="2" key="1">
    <citation type="submission" date="2020-11" db="EMBL/GenBank/DDBJ databases">
        <authorList>
            <consortium name="DOE Joint Genome Institute"/>
            <person name="Ahrendt S."/>
            <person name="Riley R."/>
            <person name="Andreopoulos W."/>
            <person name="Labutti K."/>
            <person name="Pangilinan J."/>
            <person name="Ruiz-Duenas F.J."/>
            <person name="Barrasa J.M."/>
            <person name="Sanchez-Garcia M."/>
            <person name="Camarero S."/>
            <person name="Miyauchi S."/>
            <person name="Serrano A."/>
            <person name="Linde D."/>
            <person name="Babiker R."/>
            <person name="Drula E."/>
            <person name="Ayuso-Fernandez I."/>
            <person name="Pacheco R."/>
            <person name="Padilla G."/>
            <person name="Ferreira P."/>
            <person name="Barriuso J."/>
            <person name="Kellner H."/>
            <person name="Castanera R."/>
            <person name="Alfaro M."/>
            <person name="Ramirez L."/>
            <person name="Pisabarro A.G."/>
            <person name="Kuo A."/>
            <person name="Tritt A."/>
            <person name="Lipzen A."/>
            <person name="He G."/>
            <person name="Yan M."/>
            <person name="Ng V."/>
            <person name="Cullen D."/>
            <person name="Martin F."/>
            <person name="Rosso M.-N."/>
            <person name="Henrissat B."/>
            <person name="Hibbett D."/>
            <person name="Martinez A.T."/>
            <person name="Grigoriev I.V."/>
        </authorList>
    </citation>
    <scope>NUCLEOTIDE SEQUENCE</scope>
    <source>
        <strain evidence="2">CBS 247.69</strain>
    </source>
</reference>